<comment type="cofactor">
    <cofactor evidence="2">
        <name>Mg(2+)</name>
        <dbReference type="ChEBI" id="CHEBI:18420"/>
    </cofactor>
</comment>
<dbReference type="SUPFAM" id="SSF55811">
    <property type="entry name" value="Nudix"/>
    <property type="match status" value="1"/>
</dbReference>
<dbReference type="PANTHER" id="PTHR11839">
    <property type="entry name" value="UDP/ADP-SUGAR PYROPHOSPHATASE"/>
    <property type="match status" value="1"/>
</dbReference>
<dbReference type="Gene3D" id="3.90.79.10">
    <property type="entry name" value="Nucleoside Triphosphate Pyrophosphohydrolase"/>
    <property type="match status" value="1"/>
</dbReference>
<dbReference type="CDD" id="cd24161">
    <property type="entry name" value="NUDIX_ADPRase_Ndx2"/>
    <property type="match status" value="1"/>
</dbReference>
<evidence type="ECO:0000256" key="3">
    <source>
        <dbReference type="ARBA" id="ARBA00007275"/>
    </source>
</evidence>
<evidence type="ECO:0000259" key="8">
    <source>
        <dbReference type="PROSITE" id="PS51462"/>
    </source>
</evidence>
<accession>A0A1G8ALI5</accession>
<sequence length="191" mass="21679">MIAYLAIMEETNPWRTLESEVKYDNNWIRLTEQQVINPSGGQGIYGTVHFKNLAIGILPLDENYNTWLVGQYRYALNAYSWEIPEGGGPLHEEPSESARRELLEETGMSARNWKEIQRMHLSNSVSDELSIIYIATDLIQGIAMPEETEQLVVKKLPFSEVYQMVLDGKITDSMSVAAILKAKLMLINGEL</sequence>
<name>A0A1G8ALI5_9SPHI</name>
<dbReference type="EMBL" id="FNCH01000019">
    <property type="protein sequence ID" value="SDH21811.1"/>
    <property type="molecule type" value="Genomic_DNA"/>
</dbReference>
<dbReference type="GO" id="GO:0016787">
    <property type="term" value="F:hydrolase activity"/>
    <property type="evidence" value="ECO:0007669"/>
    <property type="project" value="UniProtKB-KW"/>
</dbReference>
<organism evidence="9 10">
    <name type="scientific">Pedobacter terrae</name>
    <dbReference type="NCBI Taxonomy" id="405671"/>
    <lineage>
        <taxon>Bacteria</taxon>
        <taxon>Pseudomonadati</taxon>
        <taxon>Bacteroidota</taxon>
        <taxon>Sphingobacteriia</taxon>
        <taxon>Sphingobacteriales</taxon>
        <taxon>Sphingobacteriaceae</taxon>
        <taxon>Pedobacter</taxon>
    </lineage>
</organism>
<keyword evidence="5" id="KW-0378">Hydrolase</keyword>
<dbReference type="PANTHER" id="PTHR11839:SF18">
    <property type="entry name" value="NUDIX HYDROLASE DOMAIN-CONTAINING PROTEIN"/>
    <property type="match status" value="1"/>
</dbReference>
<comment type="similarity">
    <text evidence="3">Belongs to the Nudix hydrolase family. NudK subfamily.</text>
</comment>
<keyword evidence="10" id="KW-1185">Reference proteome</keyword>
<gene>
    <name evidence="9" type="ORF">SAMN05421827_11962</name>
</gene>
<dbReference type="AlphaFoldDB" id="A0A1G8ALI5"/>
<dbReference type="GO" id="GO:0006753">
    <property type="term" value="P:nucleoside phosphate metabolic process"/>
    <property type="evidence" value="ECO:0007669"/>
    <property type="project" value="TreeGrafter"/>
</dbReference>
<reference evidence="10" key="1">
    <citation type="submission" date="2016-10" db="EMBL/GenBank/DDBJ databases">
        <authorList>
            <person name="Varghese N."/>
            <person name="Submissions S."/>
        </authorList>
    </citation>
    <scope>NUCLEOTIDE SEQUENCE [LARGE SCALE GENOMIC DNA]</scope>
    <source>
        <strain evidence="10">DSM 17933</strain>
    </source>
</reference>
<dbReference type="InterPro" id="IPR000086">
    <property type="entry name" value="NUDIX_hydrolase_dom"/>
</dbReference>
<feature type="domain" description="Nudix hydrolase" evidence="8">
    <location>
        <begin position="50"/>
        <end position="178"/>
    </location>
</feature>
<dbReference type="GO" id="GO:0019693">
    <property type="term" value="P:ribose phosphate metabolic process"/>
    <property type="evidence" value="ECO:0007669"/>
    <property type="project" value="TreeGrafter"/>
</dbReference>
<dbReference type="Pfam" id="PF00293">
    <property type="entry name" value="NUDIX"/>
    <property type="match status" value="1"/>
</dbReference>
<dbReference type="STRING" id="405671.SAMN05421827_11962"/>
<evidence type="ECO:0000313" key="9">
    <source>
        <dbReference type="EMBL" id="SDH21811.1"/>
    </source>
</evidence>
<dbReference type="PROSITE" id="PS51462">
    <property type="entry name" value="NUDIX"/>
    <property type="match status" value="1"/>
</dbReference>
<evidence type="ECO:0000313" key="10">
    <source>
        <dbReference type="Proteomes" id="UP000199643"/>
    </source>
</evidence>
<evidence type="ECO:0000256" key="1">
    <source>
        <dbReference type="ARBA" id="ARBA00000847"/>
    </source>
</evidence>
<protein>
    <recommendedName>
        <fullName evidence="4">GDP-mannose pyrophosphatase</fullName>
    </recommendedName>
    <alternativeName>
        <fullName evidence="6">GDP-mannose hydrolase</fullName>
    </alternativeName>
    <alternativeName>
        <fullName evidence="7">GDPMK</fullName>
    </alternativeName>
</protein>
<dbReference type="InterPro" id="IPR015797">
    <property type="entry name" value="NUDIX_hydrolase-like_dom_sf"/>
</dbReference>
<evidence type="ECO:0000256" key="4">
    <source>
        <dbReference type="ARBA" id="ARBA00016377"/>
    </source>
</evidence>
<dbReference type="Proteomes" id="UP000199643">
    <property type="component" value="Unassembled WGS sequence"/>
</dbReference>
<proteinExistence type="inferred from homology"/>
<comment type="catalytic activity">
    <reaction evidence="1">
        <text>GDP-alpha-D-mannose + H2O = alpha-D-mannose 1-phosphate + GMP + 2 H(+)</text>
        <dbReference type="Rhea" id="RHEA:27978"/>
        <dbReference type="ChEBI" id="CHEBI:15377"/>
        <dbReference type="ChEBI" id="CHEBI:15378"/>
        <dbReference type="ChEBI" id="CHEBI:57527"/>
        <dbReference type="ChEBI" id="CHEBI:58115"/>
        <dbReference type="ChEBI" id="CHEBI:58409"/>
    </reaction>
</comment>
<evidence type="ECO:0000256" key="7">
    <source>
        <dbReference type="ARBA" id="ARBA00032272"/>
    </source>
</evidence>
<evidence type="ECO:0000256" key="5">
    <source>
        <dbReference type="ARBA" id="ARBA00022801"/>
    </source>
</evidence>
<evidence type="ECO:0000256" key="2">
    <source>
        <dbReference type="ARBA" id="ARBA00001946"/>
    </source>
</evidence>
<evidence type="ECO:0000256" key="6">
    <source>
        <dbReference type="ARBA" id="ARBA00032162"/>
    </source>
</evidence>